<dbReference type="SUPFAM" id="SSF53335">
    <property type="entry name" value="S-adenosyl-L-methionine-dependent methyltransferases"/>
    <property type="match status" value="1"/>
</dbReference>
<organism evidence="1 2">
    <name type="scientific">Leucothrix pacifica</name>
    <dbReference type="NCBI Taxonomy" id="1247513"/>
    <lineage>
        <taxon>Bacteria</taxon>
        <taxon>Pseudomonadati</taxon>
        <taxon>Pseudomonadota</taxon>
        <taxon>Gammaproteobacteria</taxon>
        <taxon>Thiotrichales</taxon>
        <taxon>Thiotrichaceae</taxon>
        <taxon>Leucothrix</taxon>
    </lineage>
</organism>
<dbReference type="InterPro" id="IPR029063">
    <property type="entry name" value="SAM-dependent_MTases_sf"/>
</dbReference>
<dbReference type="PANTHER" id="PTHR43861:SF6">
    <property type="entry name" value="METHYLTRANSFERASE TYPE 11"/>
    <property type="match status" value="1"/>
</dbReference>
<dbReference type="GO" id="GO:0032259">
    <property type="term" value="P:methylation"/>
    <property type="evidence" value="ECO:0007669"/>
    <property type="project" value="UniProtKB-KW"/>
</dbReference>
<evidence type="ECO:0000313" key="1">
    <source>
        <dbReference type="EMBL" id="PWR00216.1"/>
    </source>
</evidence>
<dbReference type="EMBL" id="QGKM01000005">
    <property type="protein sequence ID" value="PWR00216.1"/>
    <property type="molecule type" value="Genomic_DNA"/>
</dbReference>
<proteinExistence type="predicted"/>
<keyword evidence="1" id="KW-0489">Methyltransferase</keyword>
<dbReference type="PANTHER" id="PTHR43861">
    <property type="entry name" value="TRANS-ACONITATE 2-METHYLTRANSFERASE-RELATED"/>
    <property type="match status" value="1"/>
</dbReference>
<dbReference type="AlphaFoldDB" id="A0A317CNK9"/>
<name>A0A317CNK9_9GAMM</name>
<dbReference type="OrthoDB" id="5123492at2"/>
<evidence type="ECO:0000313" key="2">
    <source>
        <dbReference type="Proteomes" id="UP000245539"/>
    </source>
</evidence>
<gene>
    <name evidence="1" type="ORF">DKW60_03495</name>
</gene>
<sequence length="217" mass="24928">MSNKSDIYYSGTRSNMAAFLPDSYSRVLEVGCGDGAFRSNLEEDCEYWGVEPFTPSYETASKVLDKVVHGTYEEVADSLPNDYFDLVICNDVIEHMVDHDKFFSDIKSKMKKDSYIVGSIPNVRFFPNLLSLIFDKDWEYQDEGVLDRTHLRFFTEKSIIQTFARHDFIINKFEGINSISFKPSSLKKIAKIITIKALGKDTLHLQFGFCVKYSTNK</sequence>
<dbReference type="Proteomes" id="UP000245539">
    <property type="component" value="Unassembled WGS sequence"/>
</dbReference>
<dbReference type="GO" id="GO:0008168">
    <property type="term" value="F:methyltransferase activity"/>
    <property type="evidence" value="ECO:0007669"/>
    <property type="project" value="UniProtKB-KW"/>
</dbReference>
<protein>
    <submittedName>
        <fullName evidence="1">Class I SAM-dependent methyltransferase</fullName>
    </submittedName>
</protein>
<comment type="caution">
    <text evidence="1">The sequence shown here is derived from an EMBL/GenBank/DDBJ whole genome shotgun (WGS) entry which is preliminary data.</text>
</comment>
<dbReference type="CDD" id="cd02440">
    <property type="entry name" value="AdoMet_MTases"/>
    <property type="match status" value="1"/>
</dbReference>
<keyword evidence="1" id="KW-0808">Transferase</keyword>
<accession>A0A317CNK9</accession>
<dbReference type="Gene3D" id="3.40.50.150">
    <property type="entry name" value="Vaccinia Virus protein VP39"/>
    <property type="match status" value="1"/>
</dbReference>
<reference evidence="1 2" key="1">
    <citation type="submission" date="2018-05" db="EMBL/GenBank/DDBJ databases">
        <title>Leucothrix arctica sp. nov., isolated from Arctic seawater.</title>
        <authorList>
            <person name="Choi A."/>
            <person name="Baek K."/>
        </authorList>
    </citation>
    <scope>NUCLEOTIDE SEQUENCE [LARGE SCALE GENOMIC DNA]</scope>
    <source>
        <strain evidence="1 2">JCM 18388</strain>
    </source>
</reference>
<dbReference type="Pfam" id="PF13489">
    <property type="entry name" value="Methyltransf_23"/>
    <property type="match status" value="1"/>
</dbReference>
<dbReference type="RefSeq" id="WP_109836270.1">
    <property type="nucleotide sequence ID" value="NZ_QGKM01000005.1"/>
</dbReference>
<keyword evidence="2" id="KW-1185">Reference proteome</keyword>